<accession>A0ABV7PE96</accession>
<reference evidence="2" key="1">
    <citation type="journal article" date="2019" name="Int. J. Syst. Evol. Microbiol.">
        <title>The Global Catalogue of Microorganisms (GCM) 10K type strain sequencing project: providing services to taxonomists for standard genome sequencing and annotation.</title>
        <authorList>
            <consortium name="The Broad Institute Genomics Platform"/>
            <consortium name="The Broad Institute Genome Sequencing Center for Infectious Disease"/>
            <person name="Wu L."/>
            <person name="Ma J."/>
        </authorList>
    </citation>
    <scope>NUCLEOTIDE SEQUENCE [LARGE SCALE GENOMIC DNA]</scope>
    <source>
        <strain evidence="2">CCM 7480</strain>
    </source>
</reference>
<dbReference type="InterPro" id="IPR043129">
    <property type="entry name" value="ATPase_NBD"/>
</dbReference>
<dbReference type="EMBL" id="JBHRVV010000001">
    <property type="protein sequence ID" value="MFC3457493.1"/>
    <property type="molecule type" value="Genomic_DNA"/>
</dbReference>
<name>A0ABV7PE96_9BURK</name>
<organism evidence="1 2">
    <name type="scientific">Massilia haematophila</name>
    <dbReference type="NCBI Taxonomy" id="457923"/>
    <lineage>
        <taxon>Bacteria</taxon>
        <taxon>Pseudomonadati</taxon>
        <taxon>Pseudomonadota</taxon>
        <taxon>Betaproteobacteria</taxon>
        <taxon>Burkholderiales</taxon>
        <taxon>Oxalobacteraceae</taxon>
        <taxon>Telluria group</taxon>
        <taxon>Massilia</taxon>
    </lineage>
</organism>
<protein>
    <submittedName>
        <fullName evidence="1">Agglutinin biogenesis protein MshI</fullName>
    </submittedName>
</protein>
<dbReference type="Proteomes" id="UP001595665">
    <property type="component" value="Unassembled WGS sequence"/>
</dbReference>
<proteinExistence type="predicted"/>
<dbReference type="RefSeq" id="WP_312552938.1">
    <property type="nucleotide sequence ID" value="NZ_JBHRVV010000001.1"/>
</dbReference>
<gene>
    <name evidence="1" type="ORF">ACFOPH_04445</name>
</gene>
<evidence type="ECO:0000313" key="1">
    <source>
        <dbReference type="EMBL" id="MFC3457493.1"/>
    </source>
</evidence>
<sequence>MRFFRRAKKREGWLAISLLRDGIAAVSMQTAPDIRPQVRQAVFYPGKVGPELLEKLGRELHANAYRCSTVLAGGEYQILSVDAPNVEASELKTAVRWRLKDMLDFHIDDATIDVLDLPVDSAAAGRAQHSMFAIAARNSTIEARQKLFAGAKVELSVIDIPEMAQRNIAAMIEPEGRGLAMLSFGDEGGLLTVSYKGELYLARRIDIAPEQLLDPDLERRHHSFDRVTLELQRSLDNFERQYSFVSVAKLVLAPSTIAGLEDYLSSNLYMPVDTLDLATLFDFGRAPELADQALQQRFLVPLGAALRHEETVL</sequence>
<keyword evidence="2" id="KW-1185">Reference proteome</keyword>
<dbReference type="SUPFAM" id="SSF53067">
    <property type="entry name" value="Actin-like ATPase domain"/>
    <property type="match status" value="1"/>
</dbReference>
<evidence type="ECO:0000313" key="2">
    <source>
        <dbReference type="Proteomes" id="UP001595665"/>
    </source>
</evidence>
<comment type="caution">
    <text evidence="1">The sequence shown here is derived from an EMBL/GenBank/DDBJ whole genome shotgun (WGS) entry which is preliminary data.</text>
</comment>